<sequence>MNLIILKNAQFSFLPTLILFPPLYQQALFTDRLSVTDKQVIIQFCKVNQSLNLIEITNKVLDQYFINRDIFYFDVYEFARQQYRIKTSQVKTRAVENQLTNMYTKIYKLALQDLFNKDYSDFSSQQICTTIQFLNDQQSKQFWTYIQNNVTPKNKGSEHKKYFNKSYKQVMHSYFITEEDKIFIKAYVRKSTEQNTSKITEYLMQTYFKLKDIFYYRVYRLVFQYQLKSSNIKLFYQNQQLDLKTVKQVCEQIDSLNKDKYRQFWNLLASRVEPKKTTTQLRIFYQKVYQQELYTYSLNDEDKEYISKYIQQNTHLSLMEMTEQLIQSYLKGKDVFYYDIYKNVRSIKLTLEKDKNIAPTQVLYHDKVQNEQVAYFTTIYKQGLKSLNILCDNCSPKEICVLINNLSYKPNNVNCDSDKFWKFVVKTVNPKQTREKLKTFFLRQYQKLLYSYKVTNDDRKYIREFCEQNRDMSLVDVTQKLLDTYFKEKDVFYRDVYIPVGIYLRKIKEKVRRQ</sequence>
<protein>
    <submittedName>
        <fullName evidence="1">Hypothetical_protein</fullName>
    </submittedName>
</protein>
<reference evidence="1 2" key="1">
    <citation type="submission" date="2024-07" db="EMBL/GenBank/DDBJ databases">
        <authorList>
            <person name="Akdeniz Z."/>
        </authorList>
    </citation>
    <scope>NUCLEOTIDE SEQUENCE [LARGE SCALE GENOMIC DNA]</scope>
</reference>
<evidence type="ECO:0000313" key="1">
    <source>
        <dbReference type="EMBL" id="CAL6027488.1"/>
    </source>
</evidence>
<comment type="caution">
    <text evidence="1">The sequence shown here is derived from an EMBL/GenBank/DDBJ whole genome shotgun (WGS) entry which is preliminary data.</text>
</comment>
<keyword evidence="2" id="KW-1185">Reference proteome</keyword>
<name>A0ABP1J039_9EUKA</name>
<gene>
    <name evidence="1" type="ORF">HINF_LOCUS31346</name>
</gene>
<dbReference type="EMBL" id="CAXDID020000105">
    <property type="protein sequence ID" value="CAL6027488.1"/>
    <property type="molecule type" value="Genomic_DNA"/>
</dbReference>
<proteinExistence type="predicted"/>
<dbReference type="Proteomes" id="UP001642409">
    <property type="component" value="Unassembled WGS sequence"/>
</dbReference>
<accession>A0ABP1J039</accession>
<evidence type="ECO:0000313" key="2">
    <source>
        <dbReference type="Proteomes" id="UP001642409"/>
    </source>
</evidence>
<organism evidence="1 2">
    <name type="scientific">Hexamita inflata</name>
    <dbReference type="NCBI Taxonomy" id="28002"/>
    <lineage>
        <taxon>Eukaryota</taxon>
        <taxon>Metamonada</taxon>
        <taxon>Diplomonadida</taxon>
        <taxon>Hexamitidae</taxon>
        <taxon>Hexamitinae</taxon>
        <taxon>Hexamita</taxon>
    </lineage>
</organism>